<evidence type="ECO:0000259" key="3">
    <source>
        <dbReference type="Pfam" id="PF07859"/>
    </source>
</evidence>
<dbReference type="GO" id="GO:0016787">
    <property type="term" value="F:hydrolase activity"/>
    <property type="evidence" value="ECO:0007669"/>
    <property type="project" value="UniProtKB-KW"/>
</dbReference>
<sequence length="344" mass="38094">MLLHSVAPFVRAGHTVYSVDYPLAPEQPFPCALVSLLQALAFLHKRYGVSRLVLLGDSAGGNLVTMAAAVVSNPHLLSELTSYSEAKSIASAQFPQISKCISAYGLLDRHSGLTRSGVNGWFCSVGCKFIYECYRSRAVPAPLGNRFTLCDLLDAGEIENFPELFLLAGTADPIYESSVVASASLHKYQLPHVFKSYPSTHGFLGFPRDWFPCSIPQSDNGFPRACVDAIQDVLSFLRSEKVPEITNAKLYDISLISRIYGAFEMNLLTGGSLALCWLFFGRWGVAMLYVWLLVVTLSGASVFVLSHRKLPQHGIYSRNYWKTIYPYLHREWFGAPELQSAANF</sequence>
<evidence type="ECO:0000313" key="5">
    <source>
        <dbReference type="Proteomes" id="UP001190700"/>
    </source>
</evidence>
<evidence type="ECO:0000313" key="4">
    <source>
        <dbReference type="EMBL" id="KAK3261142.1"/>
    </source>
</evidence>
<feature type="transmembrane region" description="Helical" evidence="2">
    <location>
        <begin position="286"/>
        <end position="305"/>
    </location>
</feature>
<keyword evidence="5" id="KW-1185">Reference proteome</keyword>
<dbReference type="PANTHER" id="PTHR48081:SF8">
    <property type="entry name" value="ALPHA_BETA HYDROLASE FOLD-3 DOMAIN-CONTAINING PROTEIN-RELATED"/>
    <property type="match status" value="1"/>
</dbReference>
<dbReference type="Proteomes" id="UP001190700">
    <property type="component" value="Unassembled WGS sequence"/>
</dbReference>
<dbReference type="SUPFAM" id="SSF53474">
    <property type="entry name" value="alpha/beta-Hydrolases"/>
    <property type="match status" value="1"/>
</dbReference>
<keyword evidence="2" id="KW-0472">Membrane</keyword>
<dbReference type="PANTHER" id="PTHR48081">
    <property type="entry name" value="AB HYDROLASE SUPERFAMILY PROTEIN C4A8.06C"/>
    <property type="match status" value="1"/>
</dbReference>
<accession>A0AAE0FJT5</accession>
<dbReference type="EMBL" id="LGRX02017120">
    <property type="protein sequence ID" value="KAK3261142.1"/>
    <property type="molecule type" value="Genomic_DNA"/>
</dbReference>
<gene>
    <name evidence="4" type="ORF">CYMTET_29939</name>
</gene>
<keyword evidence="1" id="KW-0378">Hydrolase</keyword>
<keyword evidence="2" id="KW-1133">Transmembrane helix</keyword>
<proteinExistence type="predicted"/>
<keyword evidence="2" id="KW-0812">Transmembrane</keyword>
<feature type="domain" description="Alpha/beta hydrolase fold-3" evidence="3">
    <location>
        <begin position="11"/>
        <end position="203"/>
    </location>
</feature>
<evidence type="ECO:0000256" key="1">
    <source>
        <dbReference type="ARBA" id="ARBA00022801"/>
    </source>
</evidence>
<evidence type="ECO:0000256" key="2">
    <source>
        <dbReference type="SAM" id="Phobius"/>
    </source>
</evidence>
<organism evidence="4 5">
    <name type="scientific">Cymbomonas tetramitiformis</name>
    <dbReference type="NCBI Taxonomy" id="36881"/>
    <lineage>
        <taxon>Eukaryota</taxon>
        <taxon>Viridiplantae</taxon>
        <taxon>Chlorophyta</taxon>
        <taxon>Pyramimonadophyceae</taxon>
        <taxon>Pyramimonadales</taxon>
        <taxon>Pyramimonadaceae</taxon>
        <taxon>Cymbomonas</taxon>
    </lineage>
</organism>
<protein>
    <recommendedName>
        <fullName evidence="3">Alpha/beta hydrolase fold-3 domain-containing protein</fullName>
    </recommendedName>
</protein>
<dbReference type="AlphaFoldDB" id="A0AAE0FJT5"/>
<dbReference type="Pfam" id="PF07859">
    <property type="entry name" value="Abhydrolase_3"/>
    <property type="match status" value="1"/>
</dbReference>
<comment type="caution">
    <text evidence="4">The sequence shown here is derived from an EMBL/GenBank/DDBJ whole genome shotgun (WGS) entry which is preliminary data.</text>
</comment>
<dbReference type="Gene3D" id="3.40.50.1820">
    <property type="entry name" value="alpha/beta hydrolase"/>
    <property type="match status" value="1"/>
</dbReference>
<dbReference type="InterPro" id="IPR013094">
    <property type="entry name" value="AB_hydrolase_3"/>
</dbReference>
<dbReference type="InterPro" id="IPR029058">
    <property type="entry name" value="AB_hydrolase_fold"/>
</dbReference>
<dbReference type="InterPro" id="IPR050300">
    <property type="entry name" value="GDXG_lipolytic_enzyme"/>
</dbReference>
<name>A0AAE0FJT5_9CHLO</name>
<reference evidence="4 5" key="1">
    <citation type="journal article" date="2015" name="Genome Biol. Evol.">
        <title>Comparative Genomics of a Bacterivorous Green Alga Reveals Evolutionary Causalities and Consequences of Phago-Mixotrophic Mode of Nutrition.</title>
        <authorList>
            <person name="Burns J.A."/>
            <person name="Paasch A."/>
            <person name="Narechania A."/>
            <person name="Kim E."/>
        </authorList>
    </citation>
    <scope>NUCLEOTIDE SEQUENCE [LARGE SCALE GENOMIC DNA]</scope>
    <source>
        <strain evidence="4 5">PLY_AMNH</strain>
    </source>
</reference>